<comment type="caution">
    <text evidence="2">The sequence shown here is derived from an EMBL/GenBank/DDBJ whole genome shotgun (WGS) entry which is preliminary data.</text>
</comment>
<dbReference type="AlphaFoldDB" id="A0AAN7AX55"/>
<organism evidence="2 3">
    <name type="scientific">Triangularia verruculosa</name>
    <dbReference type="NCBI Taxonomy" id="2587418"/>
    <lineage>
        <taxon>Eukaryota</taxon>
        <taxon>Fungi</taxon>
        <taxon>Dikarya</taxon>
        <taxon>Ascomycota</taxon>
        <taxon>Pezizomycotina</taxon>
        <taxon>Sordariomycetes</taxon>
        <taxon>Sordariomycetidae</taxon>
        <taxon>Sordariales</taxon>
        <taxon>Podosporaceae</taxon>
        <taxon>Triangularia</taxon>
    </lineage>
</organism>
<evidence type="ECO:0000313" key="2">
    <source>
        <dbReference type="EMBL" id="KAK4202194.1"/>
    </source>
</evidence>
<dbReference type="EMBL" id="MU863900">
    <property type="protein sequence ID" value="KAK4202194.1"/>
    <property type="molecule type" value="Genomic_DNA"/>
</dbReference>
<dbReference type="Proteomes" id="UP001303160">
    <property type="component" value="Unassembled WGS sequence"/>
</dbReference>
<evidence type="ECO:0000313" key="3">
    <source>
        <dbReference type="Proteomes" id="UP001303160"/>
    </source>
</evidence>
<gene>
    <name evidence="2" type="ORF">QBC40DRAFT_46356</name>
</gene>
<proteinExistence type="predicted"/>
<evidence type="ECO:0000256" key="1">
    <source>
        <dbReference type="SAM" id="MobiDB-lite"/>
    </source>
</evidence>
<feature type="region of interest" description="Disordered" evidence="1">
    <location>
        <begin position="1"/>
        <end position="22"/>
    </location>
</feature>
<name>A0AAN7AX55_9PEZI</name>
<protein>
    <submittedName>
        <fullName evidence="2">Uncharacterized protein</fullName>
    </submittedName>
</protein>
<keyword evidence="3" id="KW-1185">Reference proteome</keyword>
<feature type="compositionally biased region" description="Basic and acidic residues" evidence="1">
    <location>
        <begin position="9"/>
        <end position="22"/>
    </location>
</feature>
<sequence>MPTSNAKYATEEKPDVPPKRLKETEPASINDILRQHSRDRLFVLPLQWTAQHLALLGCYFARKEIEPHGYEQAQFPEAFRLTACQLPDSIIAKTAIICDLLEHFKLSRYGTKLDFQFDRRVVASLETDGVFSPAPTPPRLAYLDLEATQLRRDNSVPFIRSRRPNPPAVRLQRKRRRRLRPAKDIEDPYIAAVLIALAQEQYYRDQAAPTGPDPKVHLLAAKGDNLYFYTALIPSHFLDRFDQPTQRYPISPIPITYVQIPIRPEGELLSSMKLVLSNLNCAAN</sequence>
<accession>A0AAN7AX55</accession>
<reference evidence="2" key="1">
    <citation type="journal article" date="2023" name="Mol. Phylogenet. Evol.">
        <title>Genome-scale phylogeny and comparative genomics of the fungal order Sordariales.</title>
        <authorList>
            <person name="Hensen N."/>
            <person name="Bonometti L."/>
            <person name="Westerberg I."/>
            <person name="Brannstrom I.O."/>
            <person name="Guillou S."/>
            <person name="Cros-Aarteil S."/>
            <person name="Calhoun S."/>
            <person name="Haridas S."/>
            <person name="Kuo A."/>
            <person name="Mondo S."/>
            <person name="Pangilinan J."/>
            <person name="Riley R."/>
            <person name="LaButti K."/>
            <person name="Andreopoulos B."/>
            <person name="Lipzen A."/>
            <person name="Chen C."/>
            <person name="Yan M."/>
            <person name="Daum C."/>
            <person name="Ng V."/>
            <person name="Clum A."/>
            <person name="Steindorff A."/>
            <person name="Ohm R.A."/>
            <person name="Martin F."/>
            <person name="Silar P."/>
            <person name="Natvig D.O."/>
            <person name="Lalanne C."/>
            <person name="Gautier V."/>
            <person name="Ament-Velasquez S.L."/>
            <person name="Kruys A."/>
            <person name="Hutchinson M.I."/>
            <person name="Powell A.J."/>
            <person name="Barry K."/>
            <person name="Miller A.N."/>
            <person name="Grigoriev I.V."/>
            <person name="Debuchy R."/>
            <person name="Gladieux P."/>
            <person name="Hiltunen Thoren M."/>
            <person name="Johannesson H."/>
        </authorList>
    </citation>
    <scope>NUCLEOTIDE SEQUENCE</scope>
    <source>
        <strain evidence="2">CBS 315.58</strain>
    </source>
</reference>
<reference evidence="2" key="2">
    <citation type="submission" date="2023-05" db="EMBL/GenBank/DDBJ databases">
        <authorList>
            <consortium name="Lawrence Berkeley National Laboratory"/>
            <person name="Steindorff A."/>
            <person name="Hensen N."/>
            <person name="Bonometti L."/>
            <person name="Westerberg I."/>
            <person name="Brannstrom I.O."/>
            <person name="Guillou S."/>
            <person name="Cros-Aarteil S."/>
            <person name="Calhoun S."/>
            <person name="Haridas S."/>
            <person name="Kuo A."/>
            <person name="Mondo S."/>
            <person name="Pangilinan J."/>
            <person name="Riley R."/>
            <person name="Labutti K."/>
            <person name="Andreopoulos B."/>
            <person name="Lipzen A."/>
            <person name="Chen C."/>
            <person name="Yanf M."/>
            <person name="Daum C."/>
            <person name="Ng V."/>
            <person name="Clum A."/>
            <person name="Ohm R."/>
            <person name="Martin F."/>
            <person name="Silar P."/>
            <person name="Natvig D."/>
            <person name="Lalanne C."/>
            <person name="Gautier V."/>
            <person name="Ament-Velasquez S.L."/>
            <person name="Kruys A."/>
            <person name="Hutchinson M.I."/>
            <person name="Powell A.J."/>
            <person name="Barry K."/>
            <person name="Miller A.N."/>
            <person name="Grigoriev I.V."/>
            <person name="Debuchy R."/>
            <person name="Gladieux P."/>
            <person name="Thoren M.H."/>
            <person name="Johannesson H."/>
        </authorList>
    </citation>
    <scope>NUCLEOTIDE SEQUENCE</scope>
    <source>
        <strain evidence="2">CBS 315.58</strain>
    </source>
</reference>